<feature type="transmembrane region" description="Helical" evidence="2">
    <location>
        <begin position="6"/>
        <end position="27"/>
    </location>
</feature>
<evidence type="ECO:0000313" key="5">
    <source>
        <dbReference type="Proteomes" id="UP001318300"/>
    </source>
</evidence>
<keyword evidence="2" id="KW-1133">Transmembrane helix</keyword>
<evidence type="ECO:0000256" key="1">
    <source>
        <dbReference type="SAM" id="MobiDB-lite"/>
    </source>
</evidence>
<proteinExistence type="predicted"/>
<dbReference type="Proteomes" id="UP001318300">
    <property type="component" value="Unassembled WGS sequence"/>
</dbReference>
<dbReference type="EMBL" id="JAAOYO010000003">
    <property type="protein sequence ID" value="NII41330.1"/>
    <property type="molecule type" value="Genomic_DNA"/>
</dbReference>
<comment type="caution">
    <text evidence="4">The sequence shown here is derived from an EMBL/GenBank/DDBJ whole genome shotgun (WGS) entry which is preliminary data.</text>
</comment>
<accession>A0ABX0TC12</accession>
<feature type="region of interest" description="Disordered" evidence="1">
    <location>
        <begin position="116"/>
        <end position="146"/>
    </location>
</feature>
<keyword evidence="2" id="KW-0812">Transmembrane</keyword>
<feature type="transmembrane region" description="Helical" evidence="2">
    <location>
        <begin position="59"/>
        <end position="77"/>
    </location>
</feature>
<dbReference type="NCBIfam" id="NF047864">
    <property type="entry name" value="CBU_0592_membra"/>
    <property type="match status" value="1"/>
</dbReference>
<keyword evidence="5" id="KW-1185">Reference proteome</keyword>
<dbReference type="InterPro" id="IPR058058">
    <property type="entry name" value="CBU_0592-like"/>
</dbReference>
<sequence length="200" mass="20688">MFVGVIEFLGWFGAVTVLAGYLLFSLGKLPNGPVYQLVNLVGGVSVAVNVAAHHAVPSTIVNAIWAGVAAVVLVRMLGRRRRPDEPAVLSSGHIEPPTTTAVLPVVGPALRDHETVTAKPDEADTAGTVEPAPSLQDVSGAAADAPAPMTETVPVITATIALALVRAAAEQHATQQHATQQHATQQRLDTAAEPERADAP</sequence>
<evidence type="ECO:0000256" key="2">
    <source>
        <dbReference type="SAM" id="Phobius"/>
    </source>
</evidence>
<evidence type="ECO:0000259" key="3">
    <source>
        <dbReference type="Pfam" id="PF26604"/>
    </source>
</evidence>
<gene>
    <name evidence="4" type="ORF">E9228_001977</name>
</gene>
<feature type="compositionally biased region" description="Low complexity" evidence="1">
    <location>
        <begin position="171"/>
        <end position="186"/>
    </location>
</feature>
<evidence type="ECO:0000313" key="4">
    <source>
        <dbReference type="EMBL" id="NII41330.1"/>
    </source>
</evidence>
<dbReference type="RefSeq" id="WP_166780390.1">
    <property type="nucleotide sequence ID" value="NZ_JAAOYO010000003.1"/>
</dbReference>
<dbReference type="Pfam" id="PF26604">
    <property type="entry name" value="CBU_0592"/>
    <property type="match status" value="1"/>
</dbReference>
<organism evidence="4 5">
    <name type="scientific">Curtobacterium salicis</name>
    <dbReference type="NCBI Taxonomy" id="1779862"/>
    <lineage>
        <taxon>Bacteria</taxon>
        <taxon>Bacillati</taxon>
        <taxon>Actinomycetota</taxon>
        <taxon>Actinomycetes</taxon>
        <taxon>Micrococcales</taxon>
        <taxon>Microbacteriaceae</taxon>
        <taxon>Curtobacterium</taxon>
    </lineage>
</organism>
<protein>
    <recommendedName>
        <fullName evidence="3">CBU-0592-like domain-containing protein</fullName>
    </recommendedName>
</protein>
<keyword evidence="2" id="KW-0472">Membrane</keyword>
<feature type="domain" description="CBU-0592-like" evidence="3">
    <location>
        <begin position="7"/>
        <end position="80"/>
    </location>
</feature>
<feature type="region of interest" description="Disordered" evidence="1">
    <location>
        <begin position="171"/>
        <end position="200"/>
    </location>
</feature>
<reference evidence="4 5" key="1">
    <citation type="submission" date="2020-03" db="EMBL/GenBank/DDBJ databases">
        <title>Above-ground endophytic microbial communities from plants in different locations in the United States.</title>
        <authorList>
            <person name="Frank C."/>
        </authorList>
    </citation>
    <scope>NUCLEOTIDE SEQUENCE [LARGE SCALE GENOMIC DNA]</scope>
    <source>
        <strain evidence="4 5">WW7</strain>
    </source>
</reference>
<name>A0ABX0TC12_9MICO</name>